<comment type="caution">
    <text evidence="3">The sequence shown here is derived from an EMBL/GenBank/DDBJ whole genome shotgun (WGS) entry which is preliminary data.</text>
</comment>
<proteinExistence type="predicted"/>
<feature type="domain" description="Thioesterase" evidence="2">
    <location>
        <begin position="177"/>
        <end position="260"/>
    </location>
</feature>
<dbReference type="InterPro" id="IPR029069">
    <property type="entry name" value="HotDog_dom_sf"/>
</dbReference>
<accession>A0ABR1I8U7</accession>
<reference evidence="3 4" key="1">
    <citation type="journal article" date="2025" name="Microbiol. Resour. Announc.">
        <title>Draft genome sequences for Neonectria magnoliae and Neonectria punicea, canker pathogens of Liriodendron tulipifera and Acer saccharum in West Virginia.</title>
        <authorList>
            <person name="Petronek H.M."/>
            <person name="Kasson M.T."/>
            <person name="Metheny A.M."/>
            <person name="Stauder C.M."/>
            <person name="Lovett B."/>
            <person name="Lynch S.C."/>
            <person name="Garnas J.R."/>
            <person name="Kasson L.R."/>
            <person name="Stajich J.E."/>
        </authorList>
    </citation>
    <scope>NUCLEOTIDE SEQUENCE [LARGE SCALE GENOMIC DNA]</scope>
    <source>
        <strain evidence="3 4">NRRL 64651</strain>
    </source>
</reference>
<evidence type="ECO:0000313" key="3">
    <source>
        <dbReference type="EMBL" id="KAK7429956.1"/>
    </source>
</evidence>
<dbReference type="Proteomes" id="UP001498421">
    <property type="component" value="Unassembled WGS sequence"/>
</dbReference>
<dbReference type="InterPro" id="IPR006683">
    <property type="entry name" value="Thioestr_dom"/>
</dbReference>
<gene>
    <name evidence="3" type="ORF">QQZ08_003578</name>
</gene>
<sequence length="274" mass="29334">MSFAPSFMRLNLRGPLSTLSRLVATRNKPSAPLYRDTLPRLNRAREPHRALHTSPPALPAMSPPTSNRLICPGLGLCPSETPPGFLEKELAFFAAIPWTAALLDAPGTIAFAPPCRNPVSDAHDQLFGRTLANDRAVRQMLCLLRAESPATALDSARAITEIETLVSVGDGVSGFPNVVHGGIVASLLDESMGAFFDLNITLGKAAKAFQSNNVTGGLNVTYLKPVPTNSVLHITVKVEDMNGRKTKIQCDLKNETGVVLAKCSSMWVALKPSL</sequence>
<dbReference type="PANTHER" id="PTHR47260">
    <property type="entry name" value="UPF0644 PROTEIN PB2B4.06"/>
    <property type="match status" value="1"/>
</dbReference>
<dbReference type="InterPro" id="IPR052061">
    <property type="entry name" value="PTE-AB_protein"/>
</dbReference>
<feature type="region of interest" description="Disordered" evidence="1">
    <location>
        <begin position="45"/>
        <end position="64"/>
    </location>
</feature>
<name>A0ABR1I8U7_9HYPO</name>
<dbReference type="Gene3D" id="3.10.129.10">
    <property type="entry name" value="Hotdog Thioesterase"/>
    <property type="match status" value="1"/>
</dbReference>
<dbReference type="EMBL" id="JAZAVK010000024">
    <property type="protein sequence ID" value="KAK7429956.1"/>
    <property type="molecule type" value="Genomic_DNA"/>
</dbReference>
<evidence type="ECO:0000313" key="4">
    <source>
        <dbReference type="Proteomes" id="UP001498421"/>
    </source>
</evidence>
<evidence type="ECO:0000256" key="1">
    <source>
        <dbReference type="SAM" id="MobiDB-lite"/>
    </source>
</evidence>
<dbReference type="PANTHER" id="PTHR47260:SF6">
    <property type="entry name" value="THIOESTERASE DOMAIN-CONTAINING PROTEIN"/>
    <property type="match status" value="1"/>
</dbReference>
<protein>
    <recommendedName>
        <fullName evidence="2">Thioesterase domain-containing protein</fullName>
    </recommendedName>
</protein>
<dbReference type="SUPFAM" id="SSF54637">
    <property type="entry name" value="Thioesterase/thiol ester dehydrase-isomerase"/>
    <property type="match status" value="1"/>
</dbReference>
<evidence type="ECO:0000259" key="2">
    <source>
        <dbReference type="Pfam" id="PF03061"/>
    </source>
</evidence>
<keyword evidence="4" id="KW-1185">Reference proteome</keyword>
<dbReference type="CDD" id="cd03440">
    <property type="entry name" value="hot_dog"/>
    <property type="match status" value="1"/>
</dbReference>
<dbReference type="Pfam" id="PF03061">
    <property type="entry name" value="4HBT"/>
    <property type="match status" value="1"/>
</dbReference>
<organism evidence="3 4">
    <name type="scientific">Neonectria magnoliae</name>
    <dbReference type="NCBI Taxonomy" id="2732573"/>
    <lineage>
        <taxon>Eukaryota</taxon>
        <taxon>Fungi</taxon>
        <taxon>Dikarya</taxon>
        <taxon>Ascomycota</taxon>
        <taxon>Pezizomycotina</taxon>
        <taxon>Sordariomycetes</taxon>
        <taxon>Hypocreomycetidae</taxon>
        <taxon>Hypocreales</taxon>
        <taxon>Nectriaceae</taxon>
        <taxon>Neonectria</taxon>
    </lineage>
</organism>